<dbReference type="RefSeq" id="WP_100283507.1">
    <property type="nucleotide sequence ID" value="NZ_CP024923.1"/>
</dbReference>
<keyword evidence="1" id="KW-0812">Transmembrane</keyword>
<feature type="transmembrane region" description="Helical" evidence="1">
    <location>
        <begin position="32"/>
        <end position="49"/>
    </location>
</feature>
<sequence length="75" mass="7817">MLNIVSILIGLFAGLFALVGVIPFPLVPLLNWVAFPLALVGTVIGMLSSSNSGRNLNLLILAISGIRLFLTGGLI</sequence>
<feature type="transmembrane region" description="Helical" evidence="1">
    <location>
        <begin position="56"/>
        <end position="74"/>
    </location>
</feature>
<keyword evidence="3" id="KW-1185">Reference proteome</keyword>
<gene>
    <name evidence="2" type="ORF">CVN68_18540</name>
</gene>
<evidence type="ECO:0000256" key="1">
    <source>
        <dbReference type="SAM" id="Phobius"/>
    </source>
</evidence>
<evidence type="ECO:0000313" key="3">
    <source>
        <dbReference type="Proteomes" id="UP000229081"/>
    </source>
</evidence>
<protein>
    <submittedName>
        <fullName evidence="2">Uncharacterized protein</fullName>
    </submittedName>
</protein>
<organism evidence="2 3">
    <name type="scientific">Sphingomonas psychrotolerans</name>
    <dbReference type="NCBI Taxonomy" id="1327635"/>
    <lineage>
        <taxon>Bacteria</taxon>
        <taxon>Pseudomonadati</taxon>
        <taxon>Pseudomonadota</taxon>
        <taxon>Alphaproteobacteria</taxon>
        <taxon>Sphingomonadales</taxon>
        <taxon>Sphingomonadaceae</taxon>
        <taxon>Sphingomonas</taxon>
    </lineage>
</organism>
<evidence type="ECO:0000313" key="2">
    <source>
        <dbReference type="EMBL" id="ATY33708.1"/>
    </source>
</evidence>
<dbReference type="AlphaFoldDB" id="A0A2K8MIJ1"/>
<dbReference type="OrthoDB" id="7391824at2"/>
<dbReference type="Proteomes" id="UP000229081">
    <property type="component" value="Chromosome"/>
</dbReference>
<dbReference type="KEGG" id="sphc:CVN68_18540"/>
<reference evidence="2 3" key="1">
    <citation type="submission" date="2017-11" db="EMBL/GenBank/DDBJ databases">
        <title>Complete genome sequence of Sphingomonas sp. Strain Cra20, a psychrotolerant potential plant growth promoting rhizobacteria.</title>
        <authorList>
            <person name="Luo Y."/>
        </authorList>
    </citation>
    <scope>NUCLEOTIDE SEQUENCE [LARGE SCALE GENOMIC DNA]</scope>
    <source>
        <strain evidence="2 3">Cra20</strain>
    </source>
</reference>
<proteinExistence type="predicted"/>
<keyword evidence="1" id="KW-0472">Membrane</keyword>
<accession>A0A2K8MIJ1</accession>
<name>A0A2K8MIJ1_9SPHN</name>
<feature type="transmembrane region" description="Helical" evidence="1">
    <location>
        <begin position="7"/>
        <end position="26"/>
    </location>
</feature>
<keyword evidence="1" id="KW-1133">Transmembrane helix</keyword>
<dbReference type="EMBL" id="CP024923">
    <property type="protein sequence ID" value="ATY33708.1"/>
    <property type="molecule type" value="Genomic_DNA"/>
</dbReference>